<accession>A0ABV8LR55</accession>
<gene>
    <name evidence="2" type="ORF">ACFOZ4_19145</name>
</gene>
<name>A0ABV8LR55_9ACTN</name>
<dbReference type="InterPro" id="IPR002934">
    <property type="entry name" value="Polymerase_NTP_transf_dom"/>
</dbReference>
<dbReference type="EMBL" id="JBHSAY010000009">
    <property type="protein sequence ID" value="MFC4132729.1"/>
    <property type="molecule type" value="Genomic_DNA"/>
</dbReference>
<protein>
    <submittedName>
        <fullName evidence="2">Nucleotidyltransferase domain-containing protein</fullName>
    </submittedName>
</protein>
<dbReference type="Proteomes" id="UP001595816">
    <property type="component" value="Unassembled WGS sequence"/>
</dbReference>
<dbReference type="Pfam" id="PF01909">
    <property type="entry name" value="NTP_transf_2"/>
    <property type="match status" value="1"/>
</dbReference>
<dbReference type="InterPro" id="IPR043519">
    <property type="entry name" value="NT_sf"/>
</dbReference>
<evidence type="ECO:0000259" key="1">
    <source>
        <dbReference type="Pfam" id="PF01909"/>
    </source>
</evidence>
<sequence>MDERLTPAPLVPSFGDRVRDLAGVVGLYVGGSLAFGDYRPGVSDLDVIAVVDRDLDRTRRRQVTELHEAIDDEKLHCAYLVRDKAADLDRKHHYWAYGELYRRAVSGVARAELLRGGITVYGPPPAEVIPPVDDAALRAAARAELTGYWSRAVTKPKLWREDLYVDLGLITLARVEATVTENRLITKREAIERLAAFGVPDDLREQIARRRAGEPVTLTEDERAARAELARGLMTAGIAGLTG</sequence>
<dbReference type="SUPFAM" id="SSF81301">
    <property type="entry name" value="Nucleotidyltransferase"/>
    <property type="match status" value="1"/>
</dbReference>
<reference evidence="3" key="1">
    <citation type="journal article" date="2019" name="Int. J. Syst. Evol. Microbiol.">
        <title>The Global Catalogue of Microorganisms (GCM) 10K type strain sequencing project: providing services to taxonomists for standard genome sequencing and annotation.</title>
        <authorList>
            <consortium name="The Broad Institute Genomics Platform"/>
            <consortium name="The Broad Institute Genome Sequencing Center for Infectious Disease"/>
            <person name="Wu L."/>
            <person name="Ma J."/>
        </authorList>
    </citation>
    <scope>NUCLEOTIDE SEQUENCE [LARGE SCALE GENOMIC DNA]</scope>
    <source>
        <strain evidence="3">CGMCC 4.7289</strain>
    </source>
</reference>
<comment type="caution">
    <text evidence="2">The sequence shown here is derived from an EMBL/GenBank/DDBJ whole genome shotgun (WGS) entry which is preliminary data.</text>
</comment>
<evidence type="ECO:0000313" key="2">
    <source>
        <dbReference type="EMBL" id="MFC4132729.1"/>
    </source>
</evidence>
<feature type="domain" description="Polymerase nucleotidyl transferase" evidence="1">
    <location>
        <begin position="16"/>
        <end position="83"/>
    </location>
</feature>
<proteinExistence type="predicted"/>
<keyword evidence="3" id="KW-1185">Reference proteome</keyword>
<evidence type="ECO:0000313" key="3">
    <source>
        <dbReference type="Proteomes" id="UP001595816"/>
    </source>
</evidence>
<dbReference type="RefSeq" id="WP_253752721.1">
    <property type="nucleotide sequence ID" value="NZ_JAMZDZ010000001.1"/>
</dbReference>
<organism evidence="2 3">
    <name type="scientific">Hamadaea flava</name>
    <dbReference type="NCBI Taxonomy" id="1742688"/>
    <lineage>
        <taxon>Bacteria</taxon>
        <taxon>Bacillati</taxon>
        <taxon>Actinomycetota</taxon>
        <taxon>Actinomycetes</taxon>
        <taxon>Micromonosporales</taxon>
        <taxon>Micromonosporaceae</taxon>
        <taxon>Hamadaea</taxon>
    </lineage>
</organism>